<sequence>MSKPNNDIASVGSLAGAFSSAFRHLMMNTDDMLPATVIDYDEKKQSSRDQTTGDDVNHG</sequence>
<feature type="compositionally biased region" description="Polar residues" evidence="1">
    <location>
        <begin position="48"/>
        <end position="59"/>
    </location>
</feature>
<evidence type="ECO:0000313" key="3">
    <source>
        <dbReference type="Proteomes" id="UP000251485"/>
    </source>
</evidence>
<feature type="region of interest" description="Disordered" evidence="1">
    <location>
        <begin position="38"/>
        <end position="59"/>
    </location>
</feature>
<accession>A0A2X2BJB5</accession>
<evidence type="ECO:0000313" key="2">
    <source>
        <dbReference type="EMBL" id="SPY94943.1"/>
    </source>
</evidence>
<reference evidence="2 3" key="1">
    <citation type="submission" date="2018-06" db="EMBL/GenBank/DDBJ databases">
        <authorList>
            <consortium name="Pathogen Informatics"/>
            <person name="Doyle S."/>
        </authorList>
    </citation>
    <scope>NUCLEOTIDE SEQUENCE [LARGE SCALE GENOMIC DNA]</scope>
    <source>
        <strain evidence="2 3">NCTC10975</strain>
    </source>
</reference>
<evidence type="ECO:0000256" key="1">
    <source>
        <dbReference type="SAM" id="MobiDB-lite"/>
    </source>
</evidence>
<dbReference type="AlphaFoldDB" id="A0A2X2BJB5"/>
<protein>
    <submittedName>
        <fullName evidence="2">Phage protein</fullName>
    </submittedName>
</protein>
<dbReference type="Proteomes" id="UP000251485">
    <property type="component" value="Unassembled WGS sequence"/>
</dbReference>
<organism evidence="2 3">
    <name type="scientific">Proteus mirabilis</name>
    <dbReference type="NCBI Taxonomy" id="584"/>
    <lineage>
        <taxon>Bacteria</taxon>
        <taxon>Pseudomonadati</taxon>
        <taxon>Pseudomonadota</taxon>
        <taxon>Gammaproteobacteria</taxon>
        <taxon>Enterobacterales</taxon>
        <taxon>Morganellaceae</taxon>
        <taxon>Proteus</taxon>
    </lineage>
</organism>
<name>A0A2X2BJB5_PROMI</name>
<dbReference type="EMBL" id="UAUE01000007">
    <property type="protein sequence ID" value="SPY94943.1"/>
    <property type="molecule type" value="Genomic_DNA"/>
</dbReference>
<gene>
    <name evidence="2" type="ORF">NCTC10975_01302</name>
</gene>
<proteinExistence type="predicted"/>